<evidence type="ECO:0000256" key="3">
    <source>
        <dbReference type="ARBA" id="ARBA00038502"/>
    </source>
</evidence>
<keyword evidence="1" id="KW-0808">Transferase</keyword>
<dbReference type="Gene3D" id="3.40.630.30">
    <property type="match status" value="1"/>
</dbReference>
<keyword evidence="2" id="KW-0012">Acyltransferase</keyword>
<dbReference type="Proteomes" id="UP000824037">
    <property type="component" value="Unassembled WGS sequence"/>
</dbReference>
<accession>A0A9D2J6G0</accession>
<protein>
    <submittedName>
        <fullName evidence="5">GNAT family N-acetyltransferase</fullName>
    </submittedName>
</protein>
<name>A0A9D2J6G0_9MICO</name>
<gene>
    <name evidence="5" type="ORF">H9815_16555</name>
</gene>
<sequence length="185" mass="19287">MLDATLLPLRNDRAVLRAMSLSDAGPYASGTADPSVREFAHLPEPEYTEASVTTLIQGEIGAGLRRGDLAVLTIADPDTDAFAGSLVLFGIEADAVEVGFWVHPAHRGRGLAGAALCLAATFARGSGFTRLTARTGPENVASQRVLEQAGFTRGAQVRDVAPSGAAVSLLPYAREIGQSPLQSTE</sequence>
<dbReference type="PANTHER" id="PTHR43792:SF8">
    <property type="entry name" value="[RIBOSOMAL PROTEIN US5]-ALANINE N-ACETYLTRANSFERASE"/>
    <property type="match status" value="1"/>
</dbReference>
<feature type="domain" description="N-acetyltransferase" evidence="4">
    <location>
        <begin position="19"/>
        <end position="174"/>
    </location>
</feature>
<comment type="similarity">
    <text evidence="3">Belongs to the acetyltransferase family. RimJ subfamily.</text>
</comment>
<evidence type="ECO:0000259" key="4">
    <source>
        <dbReference type="PROSITE" id="PS51186"/>
    </source>
</evidence>
<dbReference type="InterPro" id="IPR016181">
    <property type="entry name" value="Acyl_CoA_acyltransferase"/>
</dbReference>
<evidence type="ECO:0000313" key="6">
    <source>
        <dbReference type="Proteomes" id="UP000824037"/>
    </source>
</evidence>
<reference evidence="5" key="2">
    <citation type="submission" date="2021-04" db="EMBL/GenBank/DDBJ databases">
        <authorList>
            <person name="Gilroy R."/>
        </authorList>
    </citation>
    <scope>NUCLEOTIDE SEQUENCE</scope>
    <source>
        <strain evidence="5">ChiGjej4B4-7305</strain>
    </source>
</reference>
<dbReference type="AlphaFoldDB" id="A0A9D2J6G0"/>
<dbReference type="InterPro" id="IPR000182">
    <property type="entry name" value="GNAT_dom"/>
</dbReference>
<evidence type="ECO:0000313" key="5">
    <source>
        <dbReference type="EMBL" id="HIZ37389.1"/>
    </source>
</evidence>
<proteinExistence type="inferred from homology"/>
<dbReference type="PANTHER" id="PTHR43792">
    <property type="entry name" value="GNAT FAMILY, PUTATIVE (AFU_ORTHOLOGUE AFUA_3G00765)-RELATED-RELATED"/>
    <property type="match status" value="1"/>
</dbReference>
<dbReference type="InterPro" id="IPR051531">
    <property type="entry name" value="N-acetyltransferase"/>
</dbReference>
<dbReference type="GO" id="GO:0016747">
    <property type="term" value="F:acyltransferase activity, transferring groups other than amino-acyl groups"/>
    <property type="evidence" value="ECO:0007669"/>
    <property type="project" value="InterPro"/>
</dbReference>
<dbReference type="SUPFAM" id="SSF55729">
    <property type="entry name" value="Acyl-CoA N-acyltransferases (Nat)"/>
    <property type="match status" value="1"/>
</dbReference>
<organism evidence="5 6">
    <name type="scientific">Candidatus Ruania gallistercoris</name>
    <dbReference type="NCBI Taxonomy" id="2838746"/>
    <lineage>
        <taxon>Bacteria</taxon>
        <taxon>Bacillati</taxon>
        <taxon>Actinomycetota</taxon>
        <taxon>Actinomycetes</taxon>
        <taxon>Micrococcales</taxon>
        <taxon>Ruaniaceae</taxon>
        <taxon>Ruania</taxon>
    </lineage>
</organism>
<dbReference type="PROSITE" id="PS51186">
    <property type="entry name" value="GNAT"/>
    <property type="match status" value="1"/>
</dbReference>
<reference evidence="5" key="1">
    <citation type="journal article" date="2021" name="PeerJ">
        <title>Extensive microbial diversity within the chicken gut microbiome revealed by metagenomics and culture.</title>
        <authorList>
            <person name="Gilroy R."/>
            <person name="Ravi A."/>
            <person name="Getino M."/>
            <person name="Pursley I."/>
            <person name="Horton D.L."/>
            <person name="Alikhan N.F."/>
            <person name="Baker D."/>
            <person name="Gharbi K."/>
            <person name="Hall N."/>
            <person name="Watson M."/>
            <person name="Adriaenssens E.M."/>
            <person name="Foster-Nyarko E."/>
            <person name="Jarju S."/>
            <person name="Secka A."/>
            <person name="Antonio M."/>
            <person name="Oren A."/>
            <person name="Chaudhuri R.R."/>
            <person name="La Ragione R."/>
            <person name="Hildebrand F."/>
            <person name="Pallen M.J."/>
        </authorList>
    </citation>
    <scope>NUCLEOTIDE SEQUENCE</scope>
    <source>
        <strain evidence="5">ChiGjej4B4-7305</strain>
    </source>
</reference>
<dbReference type="EMBL" id="DXBY01000283">
    <property type="protein sequence ID" value="HIZ37389.1"/>
    <property type="molecule type" value="Genomic_DNA"/>
</dbReference>
<dbReference type="Pfam" id="PF13302">
    <property type="entry name" value="Acetyltransf_3"/>
    <property type="match status" value="1"/>
</dbReference>
<evidence type="ECO:0000256" key="2">
    <source>
        <dbReference type="ARBA" id="ARBA00023315"/>
    </source>
</evidence>
<comment type="caution">
    <text evidence="5">The sequence shown here is derived from an EMBL/GenBank/DDBJ whole genome shotgun (WGS) entry which is preliminary data.</text>
</comment>
<evidence type="ECO:0000256" key="1">
    <source>
        <dbReference type="ARBA" id="ARBA00022679"/>
    </source>
</evidence>